<dbReference type="HOGENOM" id="CLU_2739725_0_0_1"/>
<name>G2YF56_BOTF4</name>
<dbReference type="InParanoid" id="G2YF56"/>
<reference evidence="2" key="1">
    <citation type="journal article" date="2011" name="PLoS Genet.">
        <title>Genomic analysis of the necrotrophic fungal pathogens Sclerotinia sclerotiorum and Botrytis cinerea.</title>
        <authorList>
            <person name="Amselem J."/>
            <person name="Cuomo C.A."/>
            <person name="van Kan J.A."/>
            <person name="Viaud M."/>
            <person name="Benito E.P."/>
            <person name="Couloux A."/>
            <person name="Coutinho P.M."/>
            <person name="de Vries R.P."/>
            <person name="Dyer P.S."/>
            <person name="Fillinger S."/>
            <person name="Fournier E."/>
            <person name="Gout L."/>
            <person name="Hahn M."/>
            <person name="Kohn L."/>
            <person name="Lapalu N."/>
            <person name="Plummer K.M."/>
            <person name="Pradier J.M."/>
            <person name="Quevillon E."/>
            <person name="Sharon A."/>
            <person name="Simon A."/>
            <person name="ten Have A."/>
            <person name="Tudzynski B."/>
            <person name="Tudzynski P."/>
            <person name="Wincker P."/>
            <person name="Andrew M."/>
            <person name="Anthouard V."/>
            <person name="Beever R.E."/>
            <person name="Beffa R."/>
            <person name="Benoit I."/>
            <person name="Bouzid O."/>
            <person name="Brault B."/>
            <person name="Chen Z."/>
            <person name="Choquer M."/>
            <person name="Collemare J."/>
            <person name="Cotton P."/>
            <person name="Danchin E.G."/>
            <person name="Da Silva C."/>
            <person name="Gautier A."/>
            <person name="Giraud C."/>
            <person name="Giraud T."/>
            <person name="Gonzalez C."/>
            <person name="Grossetete S."/>
            <person name="Guldener U."/>
            <person name="Henrissat B."/>
            <person name="Howlett B.J."/>
            <person name="Kodira C."/>
            <person name="Kretschmer M."/>
            <person name="Lappartient A."/>
            <person name="Leroch M."/>
            <person name="Levis C."/>
            <person name="Mauceli E."/>
            <person name="Neuveglise C."/>
            <person name="Oeser B."/>
            <person name="Pearson M."/>
            <person name="Poulain J."/>
            <person name="Poussereau N."/>
            <person name="Quesneville H."/>
            <person name="Rascle C."/>
            <person name="Schumacher J."/>
            <person name="Segurens B."/>
            <person name="Sexton A."/>
            <person name="Silva E."/>
            <person name="Sirven C."/>
            <person name="Soanes D.M."/>
            <person name="Talbot N.J."/>
            <person name="Templeton M."/>
            <person name="Yandava C."/>
            <person name="Yarden O."/>
            <person name="Zeng Q."/>
            <person name="Rollins J.A."/>
            <person name="Lebrun M.H."/>
            <person name="Dickman M."/>
        </authorList>
    </citation>
    <scope>NUCLEOTIDE SEQUENCE [LARGE SCALE GENOMIC DNA]</scope>
    <source>
        <strain evidence="2">T4</strain>
    </source>
</reference>
<organism evidence="1 2">
    <name type="scientific">Botryotinia fuckeliana (strain T4)</name>
    <name type="common">Noble rot fungus</name>
    <name type="synonym">Botrytis cinerea</name>
    <dbReference type="NCBI Taxonomy" id="999810"/>
    <lineage>
        <taxon>Eukaryota</taxon>
        <taxon>Fungi</taxon>
        <taxon>Dikarya</taxon>
        <taxon>Ascomycota</taxon>
        <taxon>Pezizomycotina</taxon>
        <taxon>Leotiomycetes</taxon>
        <taxon>Helotiales</taxon>
        <taxon>Sclerotiniaceae</taxon>
        <taxon>Botrytis</taxon>
    </lineage>
</organism>
<dbReference type="AlphaFoldDB" id="G2YF56"/>
<proteinExistence type="predicted"/>
<evidence type="ECO:0000313" key="1">
    <source>
        <dbReference type="EMBL" id="CCD50449.1"/>
    </source>
</evidence>
<protein>
    <submittedName>
        <fullName evidence="1">Uncharacterized protein</fullName>
    </submittedName>
</protein>
<gene>
    <name evidence="1" type="ORF">BofuT4_uP091360.1</name>
</gene>
<accession>G2YF56</accession>
<sequence length="71" mass="8240">MFSAPIDNPNVLNIKHAEIHLSDFTLHTKATIHLERFLHSTIFETLHTTYRLSHTNIINDPQNTNQSIFQT</sequence>
<dbReference type="EMBL" id="FQ790325">
    <property type="protein sequence ID" value="CCD50449.1"/>
    <property type="molecule type" value="Genomic_DNA"/>
</dbReference>
<dbReference type="Proteomes" id="UP000008177">
    <property type="component" value="Unplaced contigs"/>
</dbReference>
<evidence type="ECO:0000313" key="2">
    <source>
        <dbReference type="Proteomes" id="UP000008177"/>
    </source>
</evidence>